<dbReference type="InterPro" id="IPR005615">
    <property type="entry name" value="Glutathione_synthase"/>
</dbReference>
<evidence type="ECO:0000256" key="8">
    <source>
        <dbReference type="ARBA" id="ARBA00022842"/>
    </source>
</evidence>
<feature type="domain" description="Glutathione synthase substrate-binding" evidence="12">
    <location>
        <begin position="196"/>
        <end position="294"/>
    </location>
</feature>
<evidence type="ECO:0000259" key="12">
    <source>
        <dbReference type="Pfam" id="PF03199"/>
    </source>
</evidence>
<dbReference type="GO" id="GO:0005524">
    <property type="term" value="F:ATP binding"/>
    <property type="evidence" value="ECO:0007669"/>
    <property type="project" value="UniProtKB-UniRule"/>
</dbReference>
<feature type="binding site" evidence="10">
    <location>
        <position position="297"/>
    </location>
    <ligand>
        <name>ATP</name>
        <dbReference type="ChEBI" id="CHEBI:30616"/>
    </ligand>
</feature>
<dbReference type="InterPro" id="IPR004887">
    <property type="entry name" value="GSH_synth_subst-bd"/>
</dbReference>
<dbReference type="PANTHER" id="PTHR11130:SF0">
    <property type="entry name" value="GLUTATHIONE SYNTHETASE"/>
    <property type="match status" value="1"/>
</dbReference>
<feature type="binding site" evidence="10">
    <location>
        <position position="417"/>
    </location>
    <ligand>
        <name>ATP</name>
        <dbReference type="ChEBI" id="CHEBI:30616"/>
    </ligand>
</feature>
<dbReference type="SUPFAM" id="SSF56059">
    <property type="entry name" value="Glutathione synthetase ATP-binding domain-like"/>
    <property type="match status" value="1"/>
</dbReference>
<name>A0AAU9IJD0_9CILI</name>
<feature type="binding site" evidence="11">
    <location>
        <position position="131"/>
    </location>
    <ligand>
        <name>Mg(2+)</name>
        <dbReference type="ChEBI" id="CHEBI:18420"/>
    </ligand>
</feature>
<dbReference type="NCBIfam" id="TIGR01986">
    <property type="entry name" value="glut_syn_euk"/>
    <property type="match status" value="1"/>
</dbReference>
<feature type="binding site" evidence="11">
    <location>
        <position position="357"/>
    </location>
    <ligand>
        <name>Mg(2+)</name>
        <dbReference type="ChEBI" id="CHEBI:18420"/>
    </ligand>
</feature>
<dbReference type="GO" id="GO:0004363">
    <property type="term" value="F:glutathione synthase activity"/>
    <property type="evidence" value="ECO:0007669"/>
    <property type="project" value="UniProtKB-UniRule"/>
</dbReference>
<sequence length="466" mass="53289">MLARQVKQFENAEEQRLLALAAAYGIEMSPEANHYTHLPISLLPTPFPAEQFNKLKDLSEEFNLLMYKVHLDREWLYKVLEDICREDDYIRRLVEISKTAHEIGNQQKIFLGLNRNDFMLDVPTNRFQQVEFNTMSASFGGLSSKLYKLHRLILSQYKSYFDPEVDPQKVLETHSMNRLAEGLATASNLYGNNVSVIFLVLPFEMNYFDQTCLEIELWETYSIPVIRATLSDVATHGHKREDGALIYKDKEISVVYFRAGYSPDHYPTESEWQARELIDTSKAVKCPNIDYHLAGSKKIQQELGKPEVLYKYVDPQIGVKLADHFTDLWGFDSPLSQELLAAIRSNPQDYVVKPQREGGGNNFYGEGVVKILENYENDQNIQEHMKQYILMKRINPEPKENLLSRKGVVNRVQTLSELGMFGVLVANGEEIVTNVYGGYLLRTKSKDANEGGVAAGYGVLDSIYLD</sequence>
<dbReference type="Pfam" id="PF03917">
    <property type="entry name" value="GSH_synth_ATP"/>
    <property type="match status" value="1"/>
</dbReference>
<dbReference type="InterPro" id="IPR037013">
    <property type="entry name" value="GSH-S_sub-bd_sf"/>
</dbReference>
<gene>
    <name evidence="13" type="ORF">BSTOLATCC_MIC3541</name>
</gene>
<dbReference type="PANTHER" id="PTHR11130">
    <property type="entry name" value="GLUTATHIONE SYNTHETASE"/>
    <property type="match status" value="1"/>
</dbReference>
<evidence type="ECO:0000256" key="5">
    <source>
        <dbReference type="ARBA" id="ARBA00022723"/>
    </source>
</evidence>
<evidence type="ECO:0000256" key="2">
    <source>
        <dbReference type="ARBA" id="ARBA00010385"/>
    </source>
</evidence>
<evidence type="ECO:0000256" key="6">
    <source>
        <dbReference type="ARBA" id="ARBA00022741"/>
    </source>
</evidence>
<feature type="binding site" evidence="11">
    <location>
        <position position="133"/>
    </location>
    <ligand>
        <name>Mg(2+)</name>
        <dbReference type="ChEBI" id="CHEBI:18420"/>
    </ligand>
</feature>
<evidence type="ECO:0000313" key="14">
    <source>
        <dbReference type="Proteomes" id="UP001162131"/>
    </source>
</evidence>
<evidence type="ECO:0000256" key="7">
    <source>
        <dbReference type="ARBA" id="ARBA00022840"/>
    </source>
</evidence>
<keyword evidence="3 9" id="KW-0436">Ligase</keyword>
<dbReference type="GO" id="GO:0000287">
    <property type="term" value="F:magnesium ion binding"/>
    <property type="evidence" value="ECO:0007669"/>
    <property type="project" value="UniProtKB-UniRule"/>
</dbReference>
<feature type="binding site" evidence="10">
    <location>
        <begin position="391"/>
        <end position="394"/>
    </location>
    <ligand>
        <name>ATP</name>
        <dbReference type="ChEBI" id="CHEBI:30616"/>
    </ligand>
</feature>
<keyword evidence="6 9" id="KW-0547">Nucleotide-binding</keyword>
<evidence type="ECO:0000256" key="4">
    <source>
        <dbReference type="ARBA" id="ARBA00022684"/>
    </source>
</evidence>
<comment type="pathway">
    <text evidence="1 9">Sulfur metabolism; glutathione biosynthesis; glutathione from L-cysteine and L-glutamate: step 2/2.</text>
</comment>
<comment type="cofactor">
    <cofactor evidence="9 11">
        <name>Mg(2+)</name>
        <dbReference type="ChEBI" id="CHEBI:18420"/>
    </cofactor>
    <text evidence="9 11">Binds 1 Mg(2+) ion per subunit.</text>
</comment>
<organism evidence="13 14">
    <name type="scientific">Blepharisma stoltei</name>
    <dbReference type="NCBI Taxonomy" id="1481888"/>
    <lineage>
        <taxon>Eukaryota</taxon>
        <taxon>Sar</taxon>
        <taxon>Alveolata</taxon>
        <taxon>Ciliophora</taxon>
        <taxon>Postciliodesmatophora</taxon>
        <taxon>Heterotrichea</taxon>
        <taxon>Heterotrichida</taxon>
        <taxon>Blepharismidae</taxon>
        <taxon>Blepharisma</taxon>
    </lineage>
</organism>
<dbReference type="Gene3D" id="3.30.1490.80">
    <property type="match status" value="1"/>
</dbReference>
<dbReference type="InterPro" id="IPR014049">
    <property type="entry name" value="Glutathione_synthase_N_euk"/>
</dbReference>
<feature type="binding site" evidence="10">
    <location>
        <position position="442"/>
    </location>
    <ligand>
        <name>substrate</name>
    </ligand>
</feature>
<dbReference type="Proteomes" id="UP001162131">
    <property type="component" value="Unassembled WGS sequence"/>
</dbReference>
<evidence type="ECO:0000256" key="9">
    <source>
        <dbReference type="PIRNR" id="PIRNR001558"/>
    </source>
</evidence>
<dbReference type="Gene3D" id="1.10.1080.10">
    <property type="entry name" value="Glutathione Synthetase, Chain A, domain 3"/>
    <property type="match status" value="1"/>
</dbReference>
<evidence type="ECO:0000313" key="13">
    <source>
        <dbReference type="EMBL" id="CAG9311249.1"/>
    </source>
</evidence>
<dbReference type="Gene3D" id="3.30.470.20">
    <property type="entry name" value="ATP-grasp fold, B domain"/>
    <property type="match status" value="1"/>
</dbReference>
<evidence type="ECO:0000256" key="1">
    <source>
        <dbReference type="ARBA" id="ARBA00004965"/>
    </source>
</evidence>
<feature type="binding site" evidence="10">
    <location>
        <position position="444"/>
    </location>
    <ligand>
        <name>ATP</name>
        <dbReference type="ChEBI" id="CHEBI:30616"/>
    </ligand>
</feature>
<feature type="binding site" evidence="10">
    <location>
        <position position="364"/>
    </location>
    <ligand>
        <name>ATP</name>
        <dbReference type="ChEBI" id="CHEBI:30616"/>
    </ligand>
</feature>
<dbReference type="InterPro" id="IPR014042">
    <property type="entry name" value="Glutathione_synthase_a-hlx"/>
</dbReference>
<dbReference type="EC" id="6.3.2.3" evidence="9"/>
<dbReference type="AlphaFoldDB" id="A0AAU9IJD0"/>
<feature type="binding site" evidence="10">
    <location>
        <begin position="353"/>
        <end position="362"/>
    </location>
    <ligand>
        <name>ATP</name>
        <dbReference type="ChEBI" id="CHEBI:30616"/>
    </ligand>
</feature>
<dbReference type="PIRSF" id="PIRSF001558">
    <property type="entry name" value="GSHase"/>
    <property type="match status" value="1"/>
</dbReference>
<evidence type="ECO:0000256" key="3">
    <source>
        <dbReference type="ARBA" id="ARBA00022598"/>
    </source>
</evidence>
<feature type="binding site" evidence="10">
    <location>
        <position position="131"/>
    </location>
    <ligand>
        <name>ATP</name>
        <dbReference type="ChEBI" id="CHEBI:30616"/>
    </ligand>
</feature>
<keyword evidence="7 9" id="KW-0067">ATP-binding</keyword>
<dbReference type="GO" id="GO:0043295">
    <property type="term" value="F:glutathione binding"/>
    <property type="evidence" value="ECO:0007669"/>
    <property type="project" value="UniProtKB-UniRule"/>
</dbReference>
<dbReference type="Gene3D" id="3.30.1490.50">
    <property type="match status" value="1"/>
</dbReference>
<dbReference type="InterPro" id="IPR016185">
    <property type="entry name" value="PreATP-grasp_dom_sf"/>
</dbReference>
<dbReference type="InterPro" id="IPR014709">
    <property type="entry name" value="Glutathione_synthase_C_euk"/>
</dbReference>
<accession>A0AAU9IJD0</accession>
<evidence type="ECO:0000256" key="10">
    <source>
        <dbReference type="PIRSR" id="PIRSR001558-1"/>
    </source>
</evidence>
<proteinExistence type="inferred from homology"/>
<dbReference type="Gene3D" id="3.40.50.1760">
    <property type="entry name" value="Glutathione synthase, substrate-binding domain superfamily, eukaryotic"/>
    <property type="match status" value="1"/>
</dbReference>
<protein>
    <recommendedName>
        <fullName evidence="9">Glutathione synthetase</fullName>
        <shortName evidence="9">GSH-S</shortName>
        <ecNumber evidence="9">6.3.2.3</ecNumber>
    </recommendedName>
</protein>
<dbReference type="GO" id="GO:0005829">
    <property type="term" value="C:cytosol"/>
    <property type="evidence" value="ECO:0007669"/>
    <property type="project" value="TreeGrafter"/>
</dbReference>
<keyword evidence="8 9" id="KW-0460">Magnesium</keyword>
<feature type="binding site" evidence="10">
    <location>
        <position position="450"/>
    </location>
    <ligand>
        <name>substrate</name>
    </ligand>
</feature>
<keyword evidence="4 9" id="KW-0317">Glutathione biosynthesis</keyword>
<feature type="binding site" evidence="10">
    <location>
        <position position="210"/>
    </location>
    <ligand>
        <name>substrate</name>
    </ligand>
</feature>
<comment type="catalytic activity">
    <reaction evidence="9">
        <text>gamma-L-glutamyl-L-cysteine + glycine + ATP = glutathione + ADP + phosphate + H(+)</text>
        <dbReference type="Rhea" id="RHEA:13557"/>
        <dbReference type="ChEBI" id="CHEBI:15378"/>
        <dbReference type="ChEBI" id="CHEBI:30616"/>
        <dbReference type="ChEBI" id="CHEBI:43474"/>
        <dbReference type="ChEBI" id="CHEBI:57305"/>
        <dbReference type="ChEBI" id="CHEBI:57925"/>
        <dbReference type="ChEBI" id="CHEBI:58173"/>
        <dbReference type="ChEBI" id="CHEBI:456216"/>
        <dbReference type="EC" id="6.3.2.3"/>
    </reaction>
</comment>
<comment type="similarity">
    <text evidence="2 9">Belongs to the eukaryotic GSH synthase family.</text>
</comment>
<keyword evidence="14" id="KW-1185">Reference proteome</keyword>
<dbReference type="EMBL" id="CAJZBQ010000004">
    <property type="protein sequence ID" value="CAG9311249.1"/>
    <property type="molecule type" value="Genomic_DNA"/>
</dbReference>
<dbReference type="SUPFAM" id="SSF52440">
    <property type="entry name" value="PreATP-grasp domain"/>
    <property type="match status" value="1"/>
</dbReference>
<dbReference type="Pfam" id="PF03199">
    <property type="entry name" value="GSH_synthase"/>
    <property type="match status" value="1"/>
</dbReference>
<keyword evidence="5 9" id="KW-0479">Metal-binding</keyword>
<evidence type="ECO:0000256" key="11">
    <source>
        <dbReference type="PIRSR" id="PIRSR001558-2"/>
    </source>
</evidence>
<comment type="caution">
    <text evidence="13">The sequence shown here is derived from an EMBL/GenBank/DDBJ whole genome shotgun (WGS) entry which is preliminary data.</text>
</comment>
<reference evidence="13" key="1">
    <citation type="submission" date="2021-09" db="EMBL/GenBank/DDBJ databases">
        <authorList>
            <consortium name="AG Swart"/>
            <person name="Singh M."/>
            <person name="Singh A."/>
            <person name="Seah K."/>
            <person name="Emmerich C."/>
        </authorList>
    </citation>
    <scope>NUCLEOTIDE SEQUENCE</scope>
    <source>
        <strain evidence="13">ATCC30299</strain>
    </source>
</reference>
<feature type="binding site" evidence="10">
    <location>
        <position position="115"/>
    </location>
    <ligand>
        <name>substrate</name>
    </ligand>
</feature>